<reference evidence="5 6" key="1">
    <citation type="submission" date="2019-12" db="EMBL/GenBank/DDBJ databases">
        <authorList>
            <person name="Li M."/>
        </authorList>
    </citation>
    <scope>NUCLEOTIDE SEQUENCE [LARGE SCALE GENOMIC DNA]</scope>
    <source>
        <strain evidence="5 6">GBMRC 2046</strain>
    </source>
</reference>
<dbReference type="PROSITE" id="PS50949">
    <property type="entry name" value="HTH_GNTR"/>
    <property type="match status" value="1"/>
</dbReference>
<dbReference type="GO" id="GO:0003700">
    <property type="term" value="F:DNA-binding transcription factor activity"/>
    <property type="evidence" value="ECO:0007669"/>
    <property type="project" value="InterPro"/>
</dbReference>
<dbReference type="PANTHER" id="PTHR43537:SF5">
    <property type="entry name" value="UXU OPERON TRANSCRIPTIONAL REGULATOR"/>
    <property type="match status" value="1"/>
</dbReference>
<keyword evidence="2" id="KW-0238">DNA-binding</keyword>
<evidence type="ECO:0000256" key="3">
    <source>
        <dbReference type="ARBA" id="ARBA00023163"/>
    </source>
</evidence>
<keyword evidence="3" id="KW-0804">Transcription</keyword>
<dbReference type="Pfam" id="PF00392">
    <property type="entry name" value="GntR"/>
    <property type="match status" value="1"/>
</dbReference>
<comment type="caution">
    <text evidence="5">The sequence shown here is derived from an EMBL/GenBank/DDBJ whole genome shotgun (WGS) entry which is preliminary data.</text>
</comment>
<dbReference type="EMBL" id="WUMV01000003">
    <property type="protein sequence ID" value="MXN65535.1"/>
    <property type="molecule type" value="Genomic_DNA"/>
</dbReference>
<dbReference type="PANTHER" id="PTHR43537">
    <property type="entry name" value="TRANSCRIPTIONAL REGULATOR, GNTR FAMILY"/>
    <property type="match status" value="1"/>
</dbReference>
<dbReference type="InterPro" id="IPR011711">
    <property type="entry name" value="GntR_C"/>
</dbReference>
<evidence type="ECO:0000313" key="6">
    <source>
        <dbReference type="Proteomes" id="UP000433101"/>
    </source>
</evidence>
<organism evidence="5 6">
    <name type="scientific">Stappia sediminis</name>
    <dbReference type="NCBI Taxonomy" id="2692190"/>
    <lineage>
        <taxon>Bacteria</taxon>
        <taxon>Pseudomonadati</taxon>
        <taxon>Pseudomonadota</taxon>
        <taxon>Alphaproteobacteria</taxon>
        <taxon>Hyphomicrobiales</taxon>
        <taxon>Stappiaceae</taxon>
        <taxon>Stappia</taxon>
    </lineage>
</organism>
<dbReference type="SMART" id="SM00895">
    <property type="entry name" value="FCD"/>
    <property type="match status" value="1"/>
</dbReference>
<dbReference type="PRINTS" id="PR00035">
    <property type="entry name" value="HTHGNTR"/>
</dbReference>
<keyword evidence="6" id="KW-1185">Reference proteome</keyword>
<dbReference type="InterPro" id="IPR008920">
    <property type="entry name" value="TF_FadR/GntR_C"/>
</dbReference>
<dbReference type="InterPro" id="IPR036390">
    <property type="entry name" value="WH_DNA-bd_sf"/>
</dbReference>
<dbReference type="SMART" id="SM00345">
    <property type="entry name" value="HTH_GNTR"/>
    <property type="match status" value="1"/>
</dbReference>
<keyword evidence="1" id="KW-0805">Transcription regulation</keyword>
<dbReference type="SUPFAM" id="SSF48008">
    <property type="entry name" value="GntR ligand-binding domain-like"/>
    <property type="match status" value="1"/>
</dbReference>
<dbReference type="GO" id="GO:0003677">
    <property type="term" value="F:DNA binding"/>
    <property type="evidence" value="ECO:0007669"/>
    <property type="project" value="UniProtKB-KW"/>
</dbReference>
<dbReference type="Gene3D" id="1.20.120.530">
    <property type="entry name" value="GntR ligand-binding domain-like"/>
    <property type="match status" value="1"/>
</dbReference>
<name>A0A7X3S898_9HYPH</name>
<dbReference type="CDD" id="cd07377">
    <property type="entry name" value="WHTH_GntR"/>
    <property type="match status" value="1"/>
</dbReference>
<dbReference type="SUPFAM" id="SSF46785">
    <property type="entry name" value="Winged helix' DNA-binding domain"/>
    <property type="match status" value="1"/>
</dbReference>
<evidence type="ECO:0000313" key="5">
    <source>
        <dbReference type="EMBL" id="MXN65535.1"/>
    </source>
</evidence>
<dbReference type="InterPro" id="IPR000524">
    <property type="entry name" value="Tscrpt_reg_HTH_GntR"/>
</dbReference>
<protein>
    <submittedName>
        <fullName evidence="5">GntR family transcriptional regulator</fullName>
    </submittedName>
</protein>
<evidence type="ECO:0000256" key="2">
    <source>
        <dbReference type="ARBA" id="ARBA00023125"/>
    </source>
</evidence>
<dbReference type="InterPro" id="IPR036388">
    <property type="entry name" value="WH-like_DNA-bd_sf"/>
</dbReference>
<sequence length="229" mass="25729">MEEAVGTTREEVKQSSARARFKRLHDTLRLRICLLDYAPGTRLGEEALADEFGVSRTPLRRVLAQLEAEGLVQSVQGVGTIVTDVEIGALTQVYQLRMELAELLGKLSPVEPDENLVAEFRSLLARGRELQAQPDPRAFAELNMDVFNTLLRLTENEPLREISERLYYQTTRIWLKSISRLDLADEIAIFTREVADVLAAVEIGDLSAVGHIRRSHISMSFTRLKQNAG</sequence>
<accession>A0A7X3S898</accession>
<dbReference type="Proteomes" id="UP000433101">
    <property type="component" value="Unassembled WGS sequence"/>
</dbReference>
<feature type="domain" description="HTH gntR-type" evidence="4">
    <location>
        <begin position="18"/>
        <end position="85"/>
    </location>
</feature>
<dbReference type="AlphaFoldDB" id="A0A7X3S898"/>
<dbReference type="Gene3D" id="1.10.10.10">
    <property type="entry name" value="Winged helix-like DNA-binding domain superfamily/Winged helix DNA-binding domain"/>
    <property type="match status" value="1"/>
</dbReference>
<proteinExistence type="predicted"/>
<dbReference type="Pfam" id="PF07729">
    <property type="entry name" value="FCD"/>
    <property type="match status" value="1"/>
</dbReference>
<evidence type="ECO:0000256" key="1">
    <source>
        <dbReference type="ARBA" id="ARBA00023015"/>
    </source>
</evidence>
<evidence type="ECO:0000259" key="4">
    <source>
        <dbReference type="PROSITE" id="PS50949"/>
    </source>
</evidence>
<gene>
    <name evidence="5" type="ORF">GR183_11540</name>
</gene>